<dbReference type="AlphaFoldDB" id="A0A182KIA8"/>
<evidence type="ECO:0000313" key="3">
    <source>
        <dbReference type="Proteomes" id="UP000075881"/>
    </source>
</evidence>
<name>A0A182KIA8_9DIPT</name>
<dbReference type="Proteomes" id="UP000075881">
    <property type="component" value="Unassembled WGS sequence"/>
</dbReference>
<feature type="region of interest" description="Disordered" evidence="1">
    <location>
        <begin position="37"/>
        <end position="66"/>
    </location>
</feature>
<accession>A0A182KIA8</accession>
<reference evidence="2" key="2">
    <citation type="submission" date="2020-05" db="UniProtKB">
        <authorList>
            <consortium name="EnsemblMetazoa"/>
        </authorList>
    </citation>
    <scope>IDENTIFICATION</scope>
    <source>
        <strain evidence="2">ACHKN1017</strain>
    </source>
</reference>
<feature type="compositionally biased region" description="Basic residues" evidence="1">
    <location>
        <begin position="37"/>
        <end position="47"/>
    </location>
</feature>
<dbReference type="VEuPathDB" id="VectorBase:ACHR014198"/>
<dbReference type="EnsemblMetazoa" id="ACHR014198-RA">
    <property type="protein sequence ID" value="ACHR014198-PA"/>
    <property type="gene ID" value="ACHR014198"/>
</dbReference>
<protein>
    <submittedName>
        <fullName evidence="2">Uncharacterized protein</fullName>
    </submittedName>
</protein>
<evidence type="ECO:0000313" key="2">
    <source>
        <dbReference type="EnsemblMetazoa" id="ACHR014198-PA"/>
    </source>
</evidence>
<proteinExistence type="predicted"/>
<keyword evidence="3" id="KW-1185">Reference proteome</keyword>
<evidence type="ECO:0000256" key="1">
    <source>
        <dbReference type="SAM" id="MobiDB-lite"/>
    </source>
</evidence>
<reference evidence="3" key="1">
    <citation type="submission" date="2013-03" db="EMBL/GenBank/DDBJ databases">
        <title>The Genome Sequence of Anopheles christyi ACHKN1017.</title>
        <authorList>
            <consortium name="The Broad Institute Genomics Platform"/>
            <person name="Neafsey D.E."/>
            <person name="Besansky N."/>
            <person name="Walker B."/>
            <person name="Young S.K."/>
            <person name="Zeng Q."/>
            <person name="Gargeya S."/>
            <person name="Fitzgerald M."/>
            <person name="Haas B."/>
            <person name="Abouelleil A."/>
            <person name="Allen A.W."/>
            <person name="Alvarado L."/>
            <person name="Arachchi H.M."/>
            <person name="Berlin A.M."/>
            <person name="Chapman S.B."/>
            <person name="Gainer-Dewar J."/>
            <person name="Goldberg J."/>
            <person name="Griggs A."/>
            <person name="Gujja S."/>
            <person name="Hansen M."/>
            <person name="Howarth C."/>
            <person name="Imamovic A."/>
            <person name="Ireland A."/>
            <person name="Larimer J."/>
            <person name="McCowan C."/>
            <person name="Murphy C."/>
            <person name="Pearson M."/>
            <person name="Poon T.W."/>
            <person name="Priest M."/>
            <person name="Roberts A."/>
            <person name="Saif S."/>
            <person name="Shea T."/>
            <person name="Sisk P."/>
            <person name="Sykes S."/>
            <person name="Wortman J."/>
            <person name="Nusbaum C."/>
            <person name="Birren B."/>
        </authorList>
    </citation>
    <scope>NUCLEOTIDE SEQUENCE [LARGE SCALE GENOMIC DNA]</scope>
    <source>
        <strain evidence="3">ACHKN1017</strain>
    </source>
</reference>
<sequence length="66" mass="7188">MRAGVVVVTRAPPYAELSVVVFCTALLLPPASLRGRCGLRPRRGKRPRPPEPRPCMPPPRRGAICS</sequence>
<organism evidence="2 3">
    <name type="scientific">Anopheles christyi</name>
    <dbReference type="NCBI Taxonomy" id="43041"/>
    <lineage>
        <taxon>Eukaryota</taxon>
        <taxon>Metazoa</taxon>
        <taxon>Ecdysozoa</taxon>
        <taxon>Arthropoda</taxon>
        <taxon>Hexapoda</taxon>
        <taxon>Insecta</taxon>
        <taxon>Pterygota</taxon>
        <taxon>Neoptera</taxon>
        <taxon>Endopterygota</taxon>
        <taxon>Diptera</taxon>
        <taxon>Nematocera</taxon>
        <taxon>Culicoidea</taxon>
        <taxon>Culicidae</taxon>
        <taxon>Anophelinae</taxon>
        <taxon>Anopheles</taxon>
    </lineage>
</organism>